<comment type="catalytic activity">
    <reaction evidence="5">
        <text>L-methionyl-tRNA(fMet) + (6R)-10-formyltetrahydrofolate = N-formyl-L-methionyl-tRNA(fMet) + (6S)-5,6,7,8-tetrahydrofolate + H(+)</text>
        <dbReference type="Rhea" id="RHEA:24380"/>
        <dbReference type="Rhea" id="RHEA-COMP:9952"/>
        <dbReference type="Rhea" id="RHEA-COMP:9953"/>
        <dbReference type="ChEBI" id="CHEBI:15378"/>
        <dbReference type="ChEBI" id="CHEBI:57453"/>
        <dbReference type="ChEBI" id="CHEBI:78530"/>
        <dbReference type="ChEBI" id="CHEBI:78844"/>
        <dbReference type="ChEBI" id="CHEBI:195366"/>
        <dbReference type="EC" id="2.1.2.9"/>
    </reaction>
</comment>
<evidence type="ECO:0000256" key="2">
    <source>
        <dbReference type="ARBA" id="ARBA00012261"/>
    </source>
</evidence>
<dbReference type="InterPro" id="IPR005794">
    <property type="entry name" value="Fmt"/>
</dbReference>
<keyword evidence="9" id="KW-1185">Reference proteome</keyword>
<dbReference type="PANTHER" id="PTHR11138">
    <property type="entry name" value="METHIONYL-TRNA FORMYLTRANSFERASE"/>
    <property type="match status" value="1"/>
</dbReference>
<name>A0P4P1_9PROT</name>
<dbReference type="Pfam" id="PF02911">
    <property type="entry name" value="Formyl_trans_C"/>
    <property type="match status" value="1"/>
</dbReference>
<evidence type="ECO:0000313" key="8">
    <source>
        <dbReference type="EMBL" id="EAV46501.1"/>
    </source>
</evidence>
<dbReference type="HAMAP" id="MF_00182">
    <property type="entry name" value="Formyl_trans"/>
    <property type="match status" value="1"/>
</dbReference>
<proteinExistence type="inferred from homology"/>
<dbReference type="CDD" id="cd08704">
    <property type="entry name" value="Met_tRNA_FMT_C"/>
    <property type="match status" value="1"/>
</dbReference>
<dbReference type="InterPro" id="IPR002376">
    <property type="entry name" value="Formyl_transf_N"/>
</dbReference>
<dbReference type="EMBL" id="AAUX01000001">
    <property type="protein sequence ID" value="EAV46501.1"/>
    <property type="molecule type" value="Genomic_DNA"/>
</dbReference>
<keyword evidence="3 5" id="KW-0808">Transferase</keyword>
<dbReference type="InterPro" id="IPR044135">
    <property type="entry name" value="Met-tRNA-FMT_C"/>
</dbReference>
<feature type="binding site" evidence="5">
    <location>
        <begin position="112"/>
        <end position="115"/>
    </location>
    <ligand>
        <name>(6S)-5,6,7,8-tetrahydrofolate</name>
        <dbReference type="ChEBI" id="CHEBI:57453"/>
    </ligand>
</feature>
<dbReference type="PANTHER" id="PTHR11138:SF5">
    <property type="entry name" value="METHIONYL-TRNA FORMYLTRANSFERASE, MITOCHONDRIAL"/>
    <property type="match status" value="1"/>
</dbReference>
<organism evidence="8 9">
    <name type="scientific">Methylophilales bacterium HTCC2181</name>
    <dbReference type="NCBI Taxonomy" id="383631"/>
    <lineage>
        <taxon>Bacteria</taxon>
        <taxon>Pseudomonadati</taxon>
        <taxon>Pseudomonadota</taxon>
        <taxon>Betaproteobacteria</taxon>
        <taxon>Nitrosomonadales</taxon>
        <taxon>OM43 clade</taxon>
    </lineage>
</organism>
<evidence type="ECO:0000313" key="9">
    <source>
        <dbReference type="Proteomes" id="UP000054262"/>
    </source>
</evidence>
<comment type="function">
    <text evidence="5">Attaches a formyl group to the free amino group of methionyl-tRNA(fMet). The formyl group appears to play a dual role in the initiator identity of N-formylmethionyl-tRNA by promoting its recognition by IF2 and preventing the misappropriation of this tRNA by the elongation apparatus.</text>
</comment>
<dbReference type="PROSITE" id="PS00373">
    <property type="entry name" value="GART"/>
    <property type="match status" value="1"/>
</dbReference>
<dbReference type="InterPro" id="IPR036477">
    <property type="entry name" value="Formyl_transf_N_sf"/>
</dbReference>
<evidence type="ECO:0000259" key="6">
    <source>
        <dbReference type="Pfam" id="PF00551"/>
    </source>
</evidence>
<dbReference type="AlphaFoldDB" id="A0P4P1"/>
<dbReference type="GO" id="GO:0004479">
    <property type="term" value="F:methionyl-tRNA formyltransferase activity"/>
    <property type="evidence" value="ECO:0007669"/>
    <property type="project" value="UniProtKB-UniRule"/>
</dbReference>
<keyword evidence="4 5" id="KW-0648">Protein biosynthesis</keyword>
<feature type="domain" description="Formyl transferase C-terminal" evidence="7">
    <location>
        <begin position="207"/>
        <end position="306"/>
    </location>
</feature>
<feature type="domain" description="Formyl transferase N-terminal" evidence="6">
    <location>
        <begin position="6"/>
        <end position="182"/>
    </location>
</feature>
<evidence type="ECO:0000259" key="7">
    <source>
        <dbReference type="Pfam" id="PF02911"/>
    </source>
</evidence>
<accession>A0P4P1</accession>
<dbReference type="CDD" id="cd08646">
    <property type="entry name" value="FMT_core_Met-tRNA-FMT_N"/>
    <property type="match status" value="1"/>
</dbReference>
<evidence type="ECO:0000256" key="4">
    <source>
        <dbReference type="ARBA" id="ARBA00022917"/>
    </source>
</evidence>
<dbReference type="Pfam" id="PF00551">
    <property type="entry name" value="Formyl_trans_N"/>
    <property type="match status" value="1"/>
</dbReference>
<dbReference type="Proteomes" id="UP000054262">
    <property type="component" value="Unassembled WGS sequence"/>
</dbReference>
<comment type="similarity">
    <text evidence="1 5">Belongs to the Fmt family.</text>
</comment>
<dbReference type="OrthoDB" id="9802815at2"/>
<evidence type="ECO:0000256" key="1">
    <source>
        <dbReference type="ARBA" id="ARBA00010699"/>
    </source>
</evidence>
<sequence length="315" mass="34955">MNNKLKIVFAGTPEFAVPTLNFLDKSSHEVVCVMTQPDRRSGRGMKINPSPIKKAAQDRGLYIMQPESLDTNIMENIKDLNADILIVAAYGLIIPNSILNLFSKGCFNVHASLLPRWRGAAPIHRAIESGDTHIGVTIMKVVERLDAGPMAKKASIKLLEKSTTGDMTQHMAIMGAELMLDTVETIALCQPIDWVVQNEDEVTYAKKITKAEGKLNLNDEPNALIRKIKAFNPYPGIHGLFREKGLKIWDAQLINDIKLVKDLKPGDLKVEEKRVILCLSLGGLELTEVQPEGTKKMKAADFITNYKINEGDRIS</sequence>
<dbReference type="SUPFAM" id="SSF53328">
    <property type="entry name" value="Formyltransferase"/>
    <property type="match status" value="1"/>
</dbReference>
<dbReference type="InterPro" id="IPR041711">
    <property type="entry name" value="Met-tRNA-FMT_N"/>
</dbReference>
<protein>
    <recommendedName>
        <fullName evidence="2 5">Methionyl-tRNA formyltransferase</fullName>
        <ecNumber evidence="2 5">2.1.2.9</ecNumber>
    </recommendedName>
</protein>
<evidence type="ECO:0000256" key="3">
    <source>
        <dbReference type="ARBA" id="ARBA00022679"/>
    </source>
</evidence>
<dbReference type="EC" id="2.1.2.9" evidence="2 5"/>
<reference evidence="8 9" key="1">
    <citation type="submission" date="2006-11" db="EMBL/GenBank/DDBJ databases">
        <authorList>
            <person name="Giovannoni S."/>
            <person name="Vergin K."/>
            <person name="Ferriera S."/>
            <person name="Johnson J."/>
            <person name="Kravitz S."/>
            <person name="Beeson K."/>
            <person name="Sutton G."/>
            <person name="Rogers Y.-H."/>
            <person name="Friedman R."/>
            <person name="Frazier M."/>
            <person name="Venter J.C."/>
        </authorList>
    </citation>
    <scope>NUCLEOTIDE SEQUENCE [LARGE SCALE GENOMIC DNA]</scope>
    <source>
        <strain evidence="8 9">HTCC2181</strain>
    </source>
</reference>
<dbReference type="InterPro" id="IPR005793">
    <property type="entry name" value="Formyl_trans_C"/>
</dbReference>
<dbReference type="InterPro" id="IPR011034">
    <property type="entry name" value="Formyl_transferase-like_C_sf"/>
</dbReference>
<comment type="caution">
    <text evidence="8">The sequence shown here is derived from an EMBL/GenBank/DDBJ whole genome shotgun (WGS) entry which is preliminary data.</text>
</comment>
<dbReference type="SUPFAM" id="SSF50486">
    <property type="entry name" value="FMT C-terminal domain-like"/>
    <property type="match status" value="1"/>
</dbReference>
<dbReference type="Gene3D" id="3.40.50.12230">
    <property type="match status" value="1"/>
</dbReference>
<evidence type="ECO:0000256" key="5">
    <source>
        <dbReference type="HAMAP-Rule" id="MF_00182"/>
    </source>
</evidence>
<gene>
    <name evidence="5" type="primary">fmt</name>
    <name evidence="8" type="ORF">MB2181_00470</name>
</gene>
<dbReference type="NCBIfam" id="TIGR00460">
    <property type="entry name" value="fmt"/>
    <property type="match status" value="1"/>
</dbReference>
<dbReference type="GO" id="GO:0005829">
    <property type="term" value="C:cytosol"/>
    <property type="evidence" value="ECO:0007669"/>
    <property type="project" value="TreeGrafter"/>
</dbReference>
<dbReference type="InterPro" id="IPR001555">
    <property type="entry name" value="GART_AS"/>
</dbReference>